<accession>A0AA36JJ55</accession>
<reference evidence="1" key="1">
    <citation type="submission" date="2023-08" db="EMBL/GenBank/DDBJ databases">
        <authorList>
            <person name="Chen Y."/>
            <person name="Shah S."/>
            <person name="Dougan E. K."/>
            <person name="Thang M."/>
            <person name="Chan C."/>
        </authorList>
    </citation>
    <scope>NUCLEOTIDE SEQUENCE</scope>
</reference>
<comment type="caution">
    <text evidence="1">The sequence shown here is derived from an EMBL/GenBank/DDBJ whole genome shotgun (WGS) entry which is preliminary data.</text>
</comment>
<dbReference type="AlphaFoldDB" id="A0AA36JJ55"/>
<evidence type="ECO:0000313" key="1">
    <source>
        <dbReference type="EMBL" id="CAJ1407200.1"/>
    </source>
</evidence>
<evidence type="ECO:0000313" key="2">
    <source>
        <dbReference type="Proteomes" id="UP001178507"/>
    </source>
</evidence>
<name>A0AA36JJ55_9DINO</name>
<protein>
    <submittedName>
        <fullName evidence="1">Uncharacterized protein</fullName>
    </submittedName>
</protein>
<sequence>MGEVTLTVQTSTGDVLYGPQVVQGSAKVKDLLETIRPAPPEHSWSFFYGSVKVTPESALSDFGEASLVLNASYSTAADKPPPKAS</sequence>
<gene>
    <name evidence="1" type="ORF">EVOR1521_LOCUS28965</name>
</gene>
<organism evidence="1 2">
    <name type="scientific">Effrenium voratum</name>
    <dbReference type="NCBI Taxonomy" id="2562239"/>
    <lineage>
        <taxon>Eukaryota</taxon>
        <taxon>Sar</taxon>
        <taxon>Alveolata</taxon>
        <taxon>Dinophyceae</taxon>
        <taxon>Suessiales</taxon>
        <taxon>Symbiodiniaceae</taxon>
        <taxon>Effrenium</taxon>
    </lineage>
</organism>
<dbReference type="EMBL" id="CAUJNA010003661">
    <property type="protein sequence ID" value="CAJ1407200.1"/>
    <property type="molecule type" value="Genomic_DNA"/>
</dbReference>
<proteinExistence type="predicted"/>
<dbReference type="Proteomes" id="UP001178507">
    <property type="component" value="Unassembled WGS sequence"/>
</dbReference>
<keyword evidence="2" id="KW-1185">Reference proteome</keyword>